<dbReference type="AlphaFoldDB" id="A0AAW7X5Z3"/>
<keyword evidence="1" id="KW-0812">Transmembrane</keyword>
<keyword evidence="1" id="KW-0472">Membrane</keyword>
<reference evidence="3" key="1">
    <citation type="submission" date="2023-07" db="EMBL/GenBank/DDBJ databases">
        <title>Genome content predicts the carbon catabolic preferences of heterotrophic bacteria.</title>
        <authorList>
            <person name="Gralka M."/>
        </authorList>
    </citation>
    <scope>NUCLEOTIDE SEQUENCE</scope>
    <source>
        <strain evidence="3">I3M17_2</strain>
    </source>
</reference>
<feature type="domain" description="DUF4190" evidence="2">
    <location>
        <begin position="29"/>
        <end position="89"/>
    </location>
</feature>
<evidence type="ECO:0000259" key="2">
    <source>
        <dbReference type="Pfam" id="PF13828"/>
    </source>
</evidence>
<name>A0AAW7X5Z3_9GAMM</name>
<dbReference type="Pfam" id="PF13828">
    <property type="entry name" value="DUF4190"/>
    <property type="match status" value="1"/>
</dbReference>
<proteinExistence type="predicted"/>
<dbReference type="GeneID" id="98613060"/>
<evidence type="ECO:0000313" key="3">
    <source>
        <dbReference type="EMBL" id="MDO6421948.1"/>
    </source>
</evidence>
<evidence type="ECO:0000313" key="4">
    <source>
        <dbReference type="Proteomes" id="UP001169760"/>
    </source>
</evidence>
<feature type="transmembrane region" description="Helical" evidence="1">
    <location>
        <begin position="28"/>
        <end position="52"/>
    </location>
</feature>
<comment type="caution">
    <text evidence="3">The sequence shown here is derived from an EMBL/GenBank/DDBJ whole genome shotgun (WGS) entry which is preliminary data.</text>
</comment>
<protein>
    <submittedName>
        <fullName evidence="3">DUF4190 domain-containing protein</fullName>
    </submittedName>
</protein>
<accession>A0AAW7X5Z3</accession>
<dbReference type="InterPro" id="IPR025241">
    <property type="entry name" value="DUF4190"/>
</dbReference>
<keyword evidence="1" id="KW-1133">Transmembrane helix</keyword>
<feature type="transmembrane region" description="Helical" evidence="1">
    <location>
        <begin position="73"/>
        <end position="104"/>
    </location>
</feature>
<sequence>MDTQAQVQPNPAAAGHQAQVVVPPQTSVLAVIALVAGILGLFFFGSLVAVICGHIARSQIRDSQGQQTGDGMALAGLILGYLGLAITLLIFLALVVFGVGAALAA</sequence>
<dbReference type="RefSeq" id="WP_011467867.1">
    <property type="nucleotide sequence ID" value="NZ_CP123764.1"/>
</dbReference>
<dbReference type="Proteomes" id="UP001169760">
    <property type="component" value="Unassembled WGS sequence"/>
</dbReference>
<dbReference type="EMBL" id="JAUOPB010000003">
    <property type="protein sequence ID" value="MDO6421948.1"/>
    <property type="molecule type" value="Genomic_DNA"/>
</dbReference>
<organism evidence="3 4">
    <name type="scientific">Saccharophagus degradans</name>
    <dbReference type="NCBI Taxonomy" id="86304"/>
    <lineage>
        <taxon>Bacteria</taxon>
        <taxon>Pseudomonadati</taxon>
        <taxon>Pseudomonadota</taxon>
        <taxon>Gammaproteobacteria</taxon>
        <taxon>Cellvibrionales</taxon>
        <taxon>Cellvibrionaceae</taxon>
        <taxon>Saccharophagus</taxon>
    </lineage>
</organism>
<gene>
    <name evidence="3" type="ORF">Q4521_05645</name>
</gene>
<evidence type="ECO:0000256" key="1">
    <source>
        <dbReference type="SAM" id="Phobius"/>
    </source>
</evidence>